<reference evidence="1 2" key="1">
    <citation type="submission" date="2022-04" db="EMBL/GenBank/DDBJ databases">
        <title>Positive selection, recombination, and allopatry shape intraspecific diversity of widespread and dominant cyanobacteria.</title>
        <authorList>
            <person name="Wei J."/>
            <person name="Shu W."/>
            <person name="Hu C."/>
        </authorList>
    </citation>
    <scope>NUCLEOTIDE SEQUENCE [LARGE SCALE GENOMIC DNA]</scope>
    <source>
        <strain evidence="1 2">GB2-A5</strain>
    </source>
</reference>
<gene>
    <name evidence="1" type="ORF">NDI37_13670</name>
</gene>
<organism evidence="1 2">
    <name type="scientific">Funiculus sociatus GB2-A5</name>
    <dbReference type="NCBI Taxonomy" id="2933946"/>
    <lineage>
        <taxon>Bacteria</taxon>
        <taxon>Bacillati</taxon>
        <taxon>Cyanobacteriota</taxon>
        <taxon>Cyanophyceae</taxon>
        <taxon>Coleofasciculales</taxon>
        <taxon>Coleofasciculaceae</taxon>
        <taxon>Funiculus</taxon>
    </lineage>
</organism>
<dbReference type="Proteomes" id="UP001442494">
    <property type="component" value="Unassembled WGS sequence"/>
</dbReference>
<protein>
    <submittedName>
        <fullName evidence="1">Uncharacterized protein</fullName>
    </submittedName>
</protein>
<dbReference type="RefSeq" id="WP_190418764.1">
    <property type="nucleotide sequence ID" value="NZ_JAMPKK010000027.1"/>
</dbReference>
<keyword evidence="2" id="KW-1185">Reference proteome</keyword>
<comment type="caution">
    <text evidence="1">The sequence shown here is derived from an EMBL/GenBank/DDBJ whole genome shotgun (WGS) entry which is preliminary data.</text>
</comment>
<name>A0ABV0JQ25_9CYAN</name>
<proteinExistence type="predicted"/>
<sequence>MSSIENRLEAFRKLPLRAQLALIASSRANPVLSKNQEYIENLERIHADCVQEATPEQKAAYDKAKANFVPNAPE</sequence>
<evidence type="ECO:0000313" key="2">
    <source>
        <dbReference type="Proteomes" id="UP001442494"/>
    </source>
</evidence>
<accession>A0ABV0JQ25</accession>
<dbReference type="EMBL" id="JAMPKK010000027">
    <property type="protein sequence ID" value="MEP0865515.1"/>
    <property type="molecule type" value="Genomic_DNA"/>
</dbReference>
<evidence type="ECO:0000313" key="1">
    <source>
        <dbReference type="EMBL" id="MEP0865515.1"/>
    </source>
</evidence>